<dbReference type="EMBL" id="JAIZAY010000010">
    <property type="protein sequence ID" value="KAJ8034158.1"/>
    <property type="molecule type" value="Genomic_DNA"/>
</dbReference>
<name>A0A9Q1BVN4_HOLLE</name>
<keyword evidence="2" id="KW-1185">Reference proteome</keyword>
<evidence type="ECO:0000313" key="2">
    <source>
        <dbReference type="Proteomes" id="UP001152320"/>
    </source>
</evidence>
<comment type="caution">
    <text evidence="1">The sequence shown here is derived from an EMBL/GenBank/DDBJ whole genome shotgun (WGS) entry which is preliminary data.</text>
</comment>
<organism evidence="1 2">
    <name type="scientific">Holothuria leucospilota</name>
    <name type="common">Black long sea cucumber</name>
    <name type="synonym">Mertensiothuria leucospilota</name>
    <dbReference type="NCBI Taxonomy" id="206669"/>
    <lineage>
        <taxon>Eukaryota</taxon>
        <taxon>Metazoa</taxon>
        <taxon>Echinodermata</taxon>
        <taxon>Eleutherozoa</taxon>
        <taxon>Echinozoa</taxon>
        <taxon>Holothuroidea</taxon>
        <taxon>Aspidochirotacea</taxon>
        <taxon>Aspidochirotida</taxon>
        <taxon>Holothuriidae</taxon>
        <taxon>Holothuria</taxon>
    </lineage>
</organism>
<evidence type="ECO:0000313" key="1">
    <source>
        <dbReference type="EMBL" id="KAJ8034158.1"/>
    </source>
</evidence>
<sequence>MNKLVQLRLSVGISPKNQYFFGRFGAETSLRASDSLRMLSEEADLECPKLIRSTKLRKYMATLTQVLNMSQHHTEWLADHLGHSLGVHKEYYKLPSSTIEKSKVAKLLIAVDSGNAKEFVGKSLDEIDFDGKFLLMIK</sequence>
<dbReference type="Proteomes" id="UP001152320">
    <property type="component" value="Chromosome 10"/>
</dbReference>
<dbReference type="PANTHER" id="PTHR33480">
    <property type="entry name" value="SET DOMAIN-CONTAINING PROTEIN-RELATED"/>
    <property type="match status" value="1"/>
</dbReference>
<proteinExistence type="predicted"/>
<accession>A0A9Q1BVN4</accession>
<dbReference type="PANTHER" id="PTHR33480:SF1">
    <property type="entry name" value="TYR RECOMBINASE DOMAIN-CONTAINING PROTEIN"/>
    <property type="match status" value="1"/>
</dbReference>
<gene>
    <name evidence="1" type="ORF">HOLleu_20880</name>
</gene>
<reference evidence="1" key="1">
    <citation type="submission" date="2021-10" db="EMBL/GenBank/DDBJ databases">
        <title>Tropical sea cucumber genome reveals ecological adaptation and Cuvierian tubules defense mechanism.</title>
        <authorList>
            <person name="Chen T."/>
        </authorList>
    </citation>
    <scope>NUCLEOTIDE SEQUENCE</scope>
    <source>
        <strain evidence="1">Nanhai2018</strain>
        <tissue evidence="1">Muscle</tissue>
    </source>
</reference>
<protein>
    <submittedName>
        <fullName evidence="1">Uncharacterized protein</fullName>
    </submittedName>
</protein>
<dbReference type="OrthoDB" id="6780101at2759"/>
<dbReference type="AlphaFoldDB" id="A0A9Q1BVN4"/>